<evidence type="ECO:0000313" key="2">
    <source>
        <dbReference type="Proteomes" id="UP000238083"/>
    </source>
</evidence>
<accession>A0A2T0QNC0</accession>
<sequence length="31" mass="3352">MVCALRCDGLRGLPVSVLNLSESPLLDEFGF</sequence>
<dbReference type="EMBL" id="PVZF01000035">
    <property type="protein sequence ID" value="PRY06100.1"/>
    <property type="molecule type" value="Genomic_DNA"/>
</dbReference>
<keyword evidence="2" id="KW-1185">Reference proteome</keyword>
<organism evidence="1 2">
    <name type="scientific">Kineococcus rhizosphaerae</name>
    <dbReference type="NCBI Taxonomy" id="559628"/>
    <lineage>
        <taxon>Bacteria</taxon>
        <taxon>Bacillati</taxon>
        <taxon>Actinomycetota</taxon>
        <taxon>Actinomycetes</taxon>
        <taxon>Kineosporiales</taxon>
        <taxon>Kineosporiaceae</taxon>
        <taxon>Kineococcus</taxon>
    </lineage>
</organism>
<proteinExistence type="predicted"/>
<name>A0A2T0QNC0_9ACTN</name>
<reference evidence="1 2" key="1">
    <citation type="submission" date="2018-03" db="EMBL/GenBank/DDBJ databases">
        <title>Genomic Encyclopedia of Archaeal and Bacterial Type Strains, Phase II (KMG-II): from individual species to whole genera.</title>
        <authorList>
            <person name="Goeker M."/>
        </authorList>
    </citation>
    <scope>NUCLEOTIDE SEQUENCE [LARGE SCALE GENOMIC DNA]</scope>
    <source>
        <strain evidence="1 2">DSM 19711</strain>
    </source>
</reference>
<dbReference type="AlphaFoldDB" id="A0A2T0QNC0"/>
<gene>
    <name evidence="1" type="ORF">CLV37_13515</name>
</gene>
<comment type="caution">
    <text evidence="1">The sequence shown here is derived from an EMBL/GenBank/DDBJ whole genome shotgun (WGS) entry which is preliminary data.</text>
</comment>
<dbReference type="Proteomes" id="UP000238083">
    <property type="component" value="Unassembled WGS sequence"/>
</dbReference>
<protein>
    <submittedName>
        <fullName evidence="1">Uncharacterized protein</fullName>
    </submittedName>
</protein>
<evidence type="ECO:0000313" key="1">
    <source>
        <dbReference type="EMBL" id="PRY06100.1"/>
    </source>
</evidence>